<name>A0ABS5EHL3_9PROT</name>
<dbReference type="Proteomes" id="UP000698752">
    <property type="component" value="Unassembled WGS sequence"/>
</dbReference>
<proteinExistence type="predicted"/>
<dbReference type="EMBL" id="JAAEDI010000012">
    <property type="protein sequence ID" value="MBR0650511.1"/>
    <property type="molecule type" value="Genomic_DNA"/>
</dbReference>
<evidence type="ECO:0000313" key="1">
    <source>
        <dbReference type="EMBL" id="MBR0650511.1"/>
    </source>
</evidence>
<evidence type="ECO:0008006" key="3">
    <source>
        <dbReference type="Google" id="ProtNLM"/>
    </source>
</evidence>
<reference evidence="2" key="1">
    <citation type="journal article" date="2021" name="Syst. Appl. Microbiol.">
        <title>Roseomonas hellenica sp. nov., isolated from roots of wild-growing Alkanna tinctoria.</title>
        <authorList>
            <person name="Rat A."/>
            <person name="Naranjo H.D."/>
            <person name="Lebbe L."/>
            <person name="Cnockaert M."/>
            <person name="Krigas N."/>
            <person name="Grigoriadou K."/>
            <person name="Maloupa E."/>
            <person name="Willems A."/>
        </authorList>
    </citation>
    <scope>NUCLEOTIDE SEQUENCE [LARGE SCALE GENOMIC DNA]</scope>
    <source>
        <strain evidence="2">LMG 31159</strain>
    </source>
</reference>
<gene>
    <name evidence="1" type="ORF">GXW78_12625</name>
</gene>
<evidence type="ECO:0000313" key="2">
    <source>
        <dbReference type="Proteomes" id="UP000698752"/>
    </source>
</evidence>
<sequence length="110" mass="11352">MDAETGVMLTDPLRTVTTIEPARGAPRAAEPAVAAPEVPVVATPNPRLRLDGSLGMVVLEFRGPDGEVANSFPSSRVIEAYRAAAISDTPMPIGVAPRLEPLAAPAAPVD</sequence>
<organism evidence="1 2">
    <name type="scientific">Neoroseomonas terrae</name>
    <dbReference type="NCBI Taxonomy" id="424799"/>
    <lineage>
        <taxon>Bacteria</taxon>
        <taxon>Pseudomonadati</taxon>
        <taxon>Pseudomonadota</taxon>
        <taxon>Alphaproteobacteria</taxon>
        <taxon>Acetobacterales</taxon>
        <taxon>Acetobacteraceae</taxon>
        <taxon>Neoroseomonas</taxon>
    </lineage>
</organism>
<keyword evidence="2" id="KW-1185">Reference proteome</keyword>
<accession>A0ABS5EHL3</accession>
<comment type="caution">
    <text evidence="1">The sequence shown here is derived from an EMBL/GenBank/DDBJ whole genome shotgun (WGS) entry which is preliminary data.</text>
</comment>
<protein>
    <recommendedName>
        <fullName evidence="3">TonB C-terminal domain-containing protein</fullName>
    </recommendedName>
</protein>